<dbReference type="Proteomes" id="UP001139263">
    <property type="component" value="Unassembled WGS sequence"/>
</dbReference>
<accession>A0A9X1VAM9</accession>
<keyword evidence="2" id="KW-1185">Reference proteome</keyword>
<dbReference type="EMBL" id="JALBUF010000006">
    <property type="protein sequence ID" value="MCI0183815.1"/>
    <property type="molecule type" value="Genomic_DNA"/>
</dbReference>
<dbReference type="AlphaFoldDB" id="A0A9X1VAM9"/>
<evidence type="ECO:0000313" key="2">
    <source>
        <dbReference type="Proteomes" id="UP001139263"/>
    </source>
</evidence>
<sequence>MGVPFYDCKKVAILSKSLSMYTIRSDTIEISMEYDGFVVL</sequence>
<protein>
    <submittedName>
        <fullName evidence="1">Uncharacterized protein</fullName>
    </submittedName>
</protein>
<name>A0A9X1VAM9_9BACL</name>
<organism evidence="1 2">
    <name type="scientific">Sulfoacidibacillus ferrooxidans</name>
    <dbReference type="NCBI Taxonomy" id="2005001"/>
    <lineage>
        <taxon>Bacteria</taxon>
        <taxon>Bacillati</taxon>
        <taxon>Bacillota</taxon>
        <taxon>Bacilli</taxon>
        <taxon>Bacillales</taxon>
        <taxon>Alicyclobacillaceae</taxon>
        <taxon>Sulfoacidibacillus</taxon>
    </lineage>
</organism>
<comment type="caution">
    <text evidence="1">The sequence shown here is derived from an EMBL/GenBank/DDBJ whole genome shotgun (WGS) entry which is preliminary data.</text>
</comment>
<gene>
    <name evidence="1" type="ORF">MM817_02106</name>
</gene>
<evidence type="ECO:0000313" key="1">
    <source>
        <dbReference type="EMBL" id="MCI0183815.1"/>
    </source>
</evidence>
<proteinExistence type="predicted"/>
<reference evidence="1" key="1">
    <citation type="submission" date="2022-03" db="EMBL/GenBank/DDBJ databases">
        <title>Draft Genome Sequence of Firmicute Strain S0AB, a Heterotrophic Iron/Sulfur-Oxidizing Extreme Acidophile.</title>
        <authorList>
            <person name="Vergara E."/>
            <person name="Pakostova E."/>
            <person name="Johnson D.B."/>
            <person name="Holmes D.S."/>
        </authorList>
    </citation>
    <scope>NUCLEOTIDE SEQUENCE</scope>
    <source>
        <strain evidence="1">S0AB</strain>
    </source>
</reference>